<evidence type="ECO:0000313" key="2">
    <source>
        <dbReference type="EMBL" id="KJL32390.1"/>
    </source>
</evidence>
<feature type="domain" description="HNH nuclease" evidence="1">
    <location>
        <begin position="322"/>
        <end position="374"/>
    </location>
</feature>
<gene>
    <name evidence="2" type="ORF">RS86_02862</name>
</gene>
<keyword evidence="3" id="KW-1185">Reference proteome</keyword>
<accession>A0A0F0LJA7</accession>
<dbReference type="InterPro" id="IPR003870">
    <property type="entry name" value="DUF222"/>
</dbReference>
<dbReference type="SMART" id="SM00507">
    <property type="entry name" value="HNHc"/>
    <property type="match status" value="1"/>
</dbReference>
<proteinExistence type="predicted"/>
<dbReference type="STRING" id="582680.RS86_02862"/>
<dbReference type="CDD" id="cd00085">
    <property type="entry name" value="HNHc"/>
    <property type="match status" value="1"/>
</dbReference>
<dbReference type="PATRIC" id="fig|582680.6.peg.2939"/>
<organism evidence="2 3">
    <name type="scientific">Microbacterium azadirachtae</name>
    <dbReference type="NCBI Taxonomy" id="582680"/>
    <lineage>
        <taxon>Bacteria</taxon>
        <taxon>Bacillati</taxon>
        <taxon>Actinomycetota</taxon>
        <taxon>Actinomycetes</taxon>
        <taxon>Micrococcales</taxon>
        <taxon>Microbacteriaceae</taxon>
        <taxon>Microbacterium</taxon>
    </lineage>
</organism>
<comment type="caution">
    <text evidence="2">The sequence shown here is derived from an EMBL/GenBank/DDBJ whole genome shotgun (WGS) entry which is preliminary data.</text>
</comment>
<evidence type="ECO:0000259" key="1">
    <source>
        <dbReference type="SMART" id="SM00507"/>
    </source>
</evidence>
<sequence length="430" mass="46882">MELAPDHTLRRSAALVEECAQIDREIARLHAVKAERLAERVRLLLDEIRPGQDGFEQAERSMISEFSAGLRVTAYAAAKQLANAHTLQERLPGTREALAAGALTLAHADVIVEAARDLPAGDDAVTAAYETAVVPYASTETRARTKAFAESVVAALAPATVQEQHDRAQDQRVVTVTDEGRGQATLHVTGPAVLIHSAYDLVTQEGHAILRAAKQAGADSEPLGDARTLDQVRCDRILLRLLTGRIDHDADILDSIRPTVQVTVSAATLAGIDDRLAELDGHGPTDAALARGLAASAASWRRLHLDDAGMITRTTAYQPTEAMRRHLRARDRTCRFPGCRRPARRCEIDHTYDHARGGPTAITNLACLCATHHALKHPDVDARWRWTARQHRDGTIVWTTPAGVEYSDTPPPRVMFVEETGFSATHSRSR</sequence>
<dbReference type="Proteomes" id="UP000033740">
    <property type="component" value="Unassembled WGS sequence"/>
</dbReference>
<evidence type="ECO:0000313" key="3">
    <source>
        <dbReference type="Proteomes" id="UP000033740"/>
    </source>
</evidence>
<dbReference type="EMBL" id="JYIX01000037">
    <property type="protein sequence ID" value="KJL32390.1"/>
    <property type="molecule type" value="Genomic_DNA"/>
</dbReference>
<dbReference type="AlphaFoldDB" id="A0A0F0LJA7"/>
<dbReference type="Pfam" id="PF02720">
    <property type="entry name" value="DUF222"/>
    <property type="match status" value="1"/>
</dbReference>
<dbReference type="Gene3D" id="1.10.30.50">
    <property type="match status" value="1"/>
</dbReference>
<protein>
    <recommendedName>
        <fullName evidence="1">HNH nuclease domain-containing protein</fullName>
    </recommendedName>
</protein>
<reference evidence="2 3" key="1">
    <citation type="submission" date="2015-02" db="EMBL/GenBank/DDBJ databases">
        <title>Draft genome sequences of ten Microbacterium spp. with emphasis on heavy metal contaminated environments.</title>
        <authorList>
            <person name="Corretto E."/>
        </authorList>
    </citation>
    <scope>NUCLEOTIDE SEQUENCE [LARGE SCALE GENOMIC DNA]</scope>
    <source>
        <strain evidence="2 3">ARN176</strain>
    </source>
</reference>
<dbReference type="RefSeq" id="WP_052680289.1">
    <property type="nucleotide sequence ID" value="NZ_JYIX01000037.1"/>
</dbReference>
<dbReference type="InterPro" id="IPR003615">
    <property type="entry name" value="HNH_nuc"/>
</dbReference>
<name>A0A0F0LJA7_9MICO</name>